<dbReference type="PROSITE" id="PS51273">
    <property type="entry name" value="GATASE_TYPE_1"/>
    <property type="match status" value="1"/>
</dbReference>
<keyword evidence="1" id="KW-0315">Glutamine amidotransferase</keyword>
<dbReference type="Pfam" id="PF00117">
    <property type="entry name" value="GATase"/>
    <property type="match status" value="1"/>
</dbReference>
<dbReference type="NCBIfam" id="TIGR00566">
    <property type="entry name" value="trpG_papA"/>
    <property type="match status" value="1"/>
</dbReference>
<dbReference type="PRINTS" id="PR00099">
    <property type="entry name" value="CPSGATASE"/>
</dbReference>
<accession>A0A7C4RTB3</accession>
<dbReference type="PRINTS" id="PR00097">
    <property type="entry name" value="ANTSNTHASEII"/>
</dbReference>
<dbReference type="PANTHER" id="PTHR43418:SF4">
    <property type="entry name" value="MULTIFUNCTIONAL TRYPTOPHAN BIOSYNTHESIS PROTEIN"/>
    <property type="match status" value="1"/>
</dbReference>
<dbReference type="GO" id="GO:0005829">
    <property type="term" value="C:cytosol"/>
    <property type="evidence" value="ECO:0007669"/>
    <property type="project" value="TreeGrafter"/>
</dbReference>
<dbReference type="Gene3D" id="3.40.50.880">
    <property type="match status" value="1"/>
</dbReference>
<dbReference type="AlphaFoldDB" id="A0A7C4RTB3"/>
<dbReference type="InterPro" id="IPR050472">
    <property type="entry name" value="Anth_synth/Amidotransfase"/>
</dbReference>
<sequence length="207" mass="22996">MKRLQGAKLVVIDNYDSFTYNLVQMFRRFPLRIEVYRSDRIQISDVLEKRPDYLLISPGPKDPEDCGISTHLVQAAAGRFPVLGVCLGMQCINAAFGGKTVRAPLPVHGKVSRVFHEQEGIFSGVPSPFRVARYHSLAIDPPSTGLLVTAWSEDGVIMGIAAPEKAIYGVQFHPESFMTEFGHLLIENFLQMRVPIECPNDHPSATT</sequence>
<dbReference type="SUPFAM" id="SSF52317">
    <property type="entry name" value="Class I glutamine amidotransferase-like"/>
    <property type="match status" value="1"/>
</dbReference>
<dbReference type="PRINTS" id="PR00096">
    <property type="entry name" value="GATASE"/>
</dbReference>
<dbReference type="InterPro" id="IPR017926">
    <property type="entry name" value="GATASE"/>
</dbReference>
<name>A0A7C4RTB3_9BACT</name>
<comment type="caution">
    <text evidence="3">The sequence shown here is derived from an EMBL/GenBank/DDBJ whole genome shotgun (WGS) entry which is preliminary data.</text>
</comment>
<organism evidence="3">
    <name type="scientific">Desulfatirhabdium butyrativorans</name>
    <dbReference type="NCBI Taxonomy" id="340467"/>
    <lineage>
        <taxon>Bacteria</taxon>
        <taxon>Pseudomonadati</taxon>
        <taxon>Thermodesulfobacteriota</taxon>
        <taxon>Desulfobacteria</taxon>
        <taxon>Desulfobacterales</taxon>
        <taxon>Desulfatirhabdiaceae</taxon>
        <taxon>Desulfatirhabdium</taxon>
    </lineage>
</organism>
<dbReference type="CDD" id="cd01743">
    <property type="entry name" value="GATase1_Anthranilate_Synthase"/>
    <property type="match status" value="1"/>
</dbReference>
<evidence type="ECO:0000259" key="2">
    <source>
        <dbReference type="Pfam" id="PF00117"/>
    </source>
</evidence>
<reference evidence="3" key="1">
    <citation type="journal article" date="2020" name="mSystems">
        <title>Genome- and Community-Level Interaction Insights into Carbon Utilization and Element Cycling Functions of Hydrothermarchaeota in Hydrothermal Sediment.</title>
        <authorList>
            <person name="Zhou Z."/>
            <person name="Liu Y."/>
            <person name="Xu W."/>
            <person name="Pan J."/>
            <person name="Luo Z.H."/>
            <person name="Li M."/>
        </authorList>
    </citation>
    <scope>NUCLEOTIDE SEQUENCE [LARGE SCALE GENOMIC DNA]</scope>
    <source>
        <strain evidence="3">SpSt-477</strain>
    </source>
</reference>
<evidence type="ECO:0000313" key="3">
    <source>
        <dbReference type="EMBL" id="HGU33605.1"/>
    </source>
</evidence>
<dbReference type="FunFam" id="3.40.50.880:FF:000003">
    <property type="entry name" value="Anthranilate synthase component II"/>
    <property type="match status" value="1"/>
</dbReference>
<feature type="domain" description="Glutamine amidotransferase" evidence="2">
    <location>
        <begin position="10"/>
        <end position="190"/>
    </location>
</feature>
<dbReference type="GO" id="GO:0004049">
    <property type="term" value="F:anthranilate synthase activity"/>
    <property type="evidence" value="ECO:0007669"/>
    <property type="project" value="TreeGrafter"/>
</dbReference>
<evidence type="ECO:0000256" key="1">
    <source>
        <dbReference type="ARBA" id="ARBA00022962"/>
    </source>
</evidence>
<gene>
    <name evidence="3" type="ORF">ENS29_12215</name>
</gene>
<dbReference type="InterPro" id="IPR029062">
    <property type="entry name" value="Class_I_gatase-like"/>
</dbReference>
<dbReference type="EMBL" id="DSUH01000280">
    <property type="protein sequence ID" value="HGU33605.1"/>
    <property type="molecule type" value="Genomic_DNA"/>
</dbReference>
<dbReference type="PANTHER" id="PTHR43418">
    <property type="entry name" value="MULTIFUNCTIONAL TRYPTOPHAN BIOSYNTHESIS PROTEIN-RELATED"/>
    <property type="match status" value="1"/>
</dbReference>
<proteinExistence type="predicted"/>
<dbReference type="InterPro" id="IPR006221">
    <property type="entry name" value="TrpG/PapA_dom"/>
</dbReference>
<dbReference type="GO" id="GO:0000162">
    <property type="term" value="P:L-tryptophan biosynthetic process"/>
    <property type="evidence" value="ECO:0007669"/>
    <property type="project" value="TreeGrafter"/>
</dbReference>
<protein>
    <submittedName>
        <fullName evidence="3">Aminodeoxychorismate/anthranilate synthase component II</fullName>
    </submittedName>
</protein>